<comment type="caution">
    <text evidence="1">The sequence shown here is derived from an EMBL/GenBank/DDBJ whole genome shotgun (WGS) entry which is preliminary data.</text>
</comment>
<dbReference type="Proteomes" id="UP000789706">
    <property type="component" value="Unassembled WGS sequence"/>
</dbReference>
<dbReference type="EMBL" id="CAJVPK010001079">
    <property type="protein sequence ID" value="CAG8569426.1"/>
    <property type="molecule type" value="Genomic_DNA"/>
</dbReference>
<sequence>MDRFGTLVQIDEDMGKALQEDPTISGQFPIEDSERIFFEYACETNTPSKETSLTMSKISNGNSMQYVSIKITPK</sequence>
<organism evidence="1 2">
    <name type="scientific">Diversispora eburnea</name>
    <dbReference type="NCBI Taxonomy" id="1213867"/>
    <lineage>
        <taxon>Eukaryota</taxon>
        <taxon>Fungi</taxon>
        <taxon>Fungi incertae sedis</taxon>
        <taxon>Mucoromycota</taxon>
        <taxon>Glomeromycotina</taxon>
        <taxon>Glomeromycetes</taxon>
        <taxon>Diversisporales</taxon>
        <taxon>Diversisporaceae</taxon>
        <taxon>Diversispora</taxon>
    </lineage>
</organism>
<evidence type="ECO:0000313" key="1">
    <source>
        <dbReference type="EMBL" id="CAG8569426.1"/>
    </source>
</evidence>
<evidence type="ECO:0000313" key="2">
    <source>
        <dbReference type="Proteomes" id="UP000789706"/>
    </source>
</evidence>
<keyword evidence="2" id="KW-1185">Reference proteome</keyword>
<protein>
    <submittedName>
        <fullName evidence="1">696_t:CDS:1</fullName>
    </submittedName>
</protein>
<reference evidence="1" key="1">
    <citation type="submission" date="2021-06" db="EMBL/GenBank/DDBJ databases">
        <authorList>
            <person name="Kallberg Y."/>
            <person name="Tangrot J."/>
            <person name="Rosling A."/>
        </authorList>
    </citation>
    <scope>NUCLEOTIDE SEQUENCE</scope>
    <source>
        <strain evidence="1">AZ414A</strain>
    </source>
</reference>
<name>A0A9N9BKV0_9GLOM</name>
<proteinExistence type="predicted"/>
<dbReference type="AlphaFoldDB" id="A0A9N9BKV0"/>
<gene>
    <name evidence="1" type="ORF">DEBURN_LOCUS8003</name>
</gene>
<accession>A0A9N9BKV0</accession>